<dbReference type="Proteomes" id="UP001220324">
    <property type="component" value="Unassembled WGS sequence"/>
</dbReference>
<proteinExistence type="predicted"/>
<comment type="caution">
    <text evidence="1">The sequence shown here is derived from an EMBL/GenBank/DDBJ whole genome shotgun (WGS) entry which is preliminary data.</text>
</comment>
<evidence type="ECO:0000313" key="2">
    <source>
        <dbReference type="Proteomes" id="UP001220324"/>
    </source>
</evidence>
<accession>A0AAD6D5L4</accession>
<gene>
    <name evidence="1" type="ORF">N7494_000272</name>
</gene>
<evidence type="ECO:0000313" key="1">
    <source>
        <dbReference type="EMBL" id="KAJ5556357.1"/>
    </source>
</evidence>
<name>A0AAD6D5L4_9EURO</name>
<organism evidence="1 2">
    <name type="scientific">Penicillium frequentans</name>
    <dbReference type="NCBI Taxonomy" id="3151616"/>
    <lineage>
        <taxon>Eukaryota</taxon>
        <taxon>Fungi</taxon>
        <taxon>Dikarya</taxon>
        <taxon>Ascomycota</taxon>
        <taxon>Pezizomycotina</taxon>
        <taxon>Eurotiomycetes</taxon>
        <taxon>Eurotiomycetidae</taxon>
        <taxon>Eurotiales</taxon>
        <taxon>Aspergillaceae</taxon>
        <taxon>Penicillium</taxon>
    </lineage>
</organism>
<reference evidence="1 2" key="1">
    <citation type="journal article" date="2023" name="IMA Fungus">
        <title>Comparative genomic study of the Penicillium genus elucidates a diverse pangenome and 15 lateral gene transfer events.</title>
        <authorList>
            <person name="Petersen C."/>
            <person name="Sorensen T."/>
            <person name="Nielsen M.R."/>
            <person name="Sondergaard T.E."/>
            <person name="Sorensen J.L."/>
            <person name="Fitzpatrick D.A."/>
            <person name="Frisvad J.C."/>
            <person name="Nielsen K.L."/>
        </authorList>
    </citation>
    <scope>NUCLEOTIDE SEQUENCE [LARGE SCALE GENOMIC DNA]</scope>
    <source>
        <strain evidence="1 2">IBT 35679</strain>
    </source>
</reference>
<keyword evidence="2" id="KW-1185">Reference proteome</keyword>
<dbReference type="EMBL" id="JAQIZZ010000001">
    <property type="protein sequence ID" value="KAJ5556357.1"/>
    <property type="molecule type" value="Genomic_DNA"/>
</dbReference>
<dbReference type="AlphaFoldDB" id="A0AAD6D5L4"/>
<protein>
    <submittedName>
        <fullName evidence="1">Uncharacterized protein</fullName>
    </submittedName>
</protein>
<sequence length="278" mass="31833">MKFETLNRAPDPDDSECHYLELETKLSPKLSDLFVHFISAEQPFYKVQELRAFGVDAIALPDICSLSSKGCHFKPLDSLGSVTATYPPIDTHRNPHPNDAIGSRPIISSLEPIQYGGRNWLFPTKAIEDNGYCPMDGHTFFGVFTGMIKNLPYEVTSHLEWLGPTPGDGNLRQPHMKIYMVTECNGADTIITQGEMGAIMNVFYNRVYEPGFENHSIFPVLVISEYFWRRVRIIEAVFDRSRERFTVKFTPICHFGRRDDLLWDLFLRYEGSEPQNSQ</sequence>